<dbReference type="RefSeq" id="XP_058332681.1">
    <property type="nucleotide sequence ID" value="XM_058473678.1"/>
</dbReference>
<accession>A0A9W9P8H4</accession>
<dbReference type="AlphaFoldDB" id="A0A9W9P8H4"/>
<sequence length="197" mass="21517">MVLLDQSAHIQSCFLSSALYLKLEIPQTPMWTGIKAVNWTGSLFVIGSPIMLLLGLDFGVTHPWDSATVLCLIIFSVVTAALFVFNEWKLLKYPIVPLVGNCFILSGFCHGFIFLGRSYYLPLYFQGVLGVSPIMSGVYPLPLIISISISAALTGVFIQKRGEYIPAMWAGLVLLTLGVGLLVRLDGTANWGKIIGF</sequence>
<comment type="subcellular location">
    <subcellularLocation>
        <location evidence="1">Membrane</location>
        <topology evidence="1">Multi-pass membrane protein</topology>
    </subcellularLocation>
</comment>
<proteinExistence type="inferred from homology"/>
<keyword evidence="4 6" id="KW-1133">Transmembrane helix</keyword>
<keyword evidence="8" id="KW-1185">Reference proteome</keyword>
<dbReference type="PANTHER" id="PTHR23501:SF102">
    <property type="entry name" value="DRUG TRANSPORTER, PUTATIVE (AFU_ORTHOLOGUE AFUA_3G08530)-RELATED"/>
    <property type="match status" value="1"/>
</dbReference>
<keyword evidence="3 6" id="KW-0812">Transmembrane</keyword>
<evidence type="ECO:0000256" key="6">
    <source>
        <dbReference type="SAM" id="Phobius"/>
    </source>
</evidence>
<feature type="transmembrane region" description="Helical" evidence="6">
    <location>
        <begin position="67"/>
        <end position="86"/>
    </location>
</feature>
<gene>
    <name evidence="7" type="ORF">N7468_004381</name>
</gene>
<evidence type="ECO:0000313" key="7">
    <source>
        <dbReference type="EMBL" id="KAJ5239762.1"/>
    </source>
</evidence>
<dbReference type="OrthoDB" id="10021397at2759"/>
<evidence type="ECO:0000256" key="1">
    <source>
        <dbReference type="ARBA" id="ARBA00004141"/>
    </source>
</evidence>
<name>A0A9W9P8H4_9EURO</name>
<dbReference type="InterPro" id="IPR036259">
    <property type="entry name" value="MFS_trans_sf"/>
</dbReference>
<dbReference type="GeneID" id="83200981"/>
<feature type="transmembrane region" description="Helical" evidence="6">
    <location>
        <begin position="139"/>
        <end position="158"/>
    </location>
</feature>
<comment type="caution">
    <text evidence="7">The sequence shown here is derived from an EMBL/GenBank/DDBJ whole genome shotgun (WGS) entry which is preliminary data.</text>
</comment>
<feature type="transmembrane region" description="Helical" evidence="6">
    <location>
        <begin position="98"/>
        <end position="119"/>
    </location>
</feature>
<dbReference type="SUPFAM" id="SSF103473">
    <property type="entry name" value="MFS general substrate transporter"/>
    <property type="match status" value="1"/>
</dbReference>
<feature type="transmembrane region" description="Helical" evidence="6">
    <location>
        <begin position="165"/>
        <end position="183"/>
    </location>
</feature>
<organism evidence="7 8">
    <name type="scientific">Penicillium chermesinum</name>
    <dbReference type="NCBI Taxonomy" id="63820"/>
    <lineage>
        <taxon>Eukaryota</taxon>
        <taxon>Fungi</taxon>
        <taxon>Dikarya</taxon>
        <taxon>Ascomycota</taxon>
        <taxon>Pezizomycotina</taxon>
        <taxon>Eurotiomycetes</taxon>
        <taxon>Eurotiomycetidae</taxon>
        <taxon>Eurotiales</taxon>
        <taxon>Aspergillaceae</taxon>
        <taxon>Penicillium</taxon>
    </lineage>
</organism>
<dbReference type="GO" id="GO:0005886">
    <property type="term" value="C:plasma membrane"/>
    <property type="evidence" value="ECO:0007669"/>
    <property type="project" value="TreeGrafter"/>
</dbReference>
<evidence type="ECO:0000256" key="5">
    <source>
        <dbReference type="ARBA" id="ARBA00023136"/>
    </source>
</evidence>
<feature type="transmembrane region" description="Helical" evidence="6">
    <location>
        <begin position="36"/>
        <end position="55"/>
    </location>
</feature>
<dbReference type="EMBL" id="JAPQKS010000003">
    <property type="protein sequence ID" value="KAJ5239762.1"/>
    <property type="molecule type" value="Genomic_DNA"/>
</dbReference>
<evidence type="ECO:0000256" key="4">
    <source>
        <dbReference type="ARBA" id="ARBA00022989"/>
    </source>
</evidence>
<evidence type="ECO:0000313" key="8">
    <source>
        <dbReference type="Proteomes" id="UP001150941"/>
    </source>
</evidence>
<comment type="similarity">
    <text evidence="2">Belongs to the major facilitator superfamily. TCR/Tet family.</text>
</comment>
<reference evidence="7" key="1">
    <citation type="submission" date="2022-11" db="EMBL/GenBank/DDBJ databases">
        <authorList>
            <person name="Petersen C."/>
        </authorList>
    </citation>
    <scope>NUCLEOTIDE SEQUENCE</scope>
    <source>
        <strain evidence="7">IBT 19713</strain>
    </source>
</reference>
<evidence type="ECO:0000256" key="3">
    <source>
        <dbReference type="ARBA" id="ARBA00022692"/>
    </source>
</evidence>
<dbReference type="GO" id="GO:0022857">
    <property type="term" value="F:transmembrane transporter activity"/>
    <property type="evidence" value="ECO:0007669"/>
    <property type="project" value="TreeGrafter"/>
</dbReference>
<reference evidence="7" key="2">
    <citation type="journal article" date="2023" name="IMA Fungus">
        <title>Comparative genomic study of the Penicillium genus elucidates a diverse pangenome and 15 lateral gene transfer events.</title>
        <authorList>
            <person name="Petersen C."/>
            <person name="Sorensen T."/>
            <person name="Nielsen M.R."/>
            <person name="Sondergaard T.E."/>
            <person name="Sorensen J.L."/>
            <person name="Fitzpatrick D.A."/>
            <person name="Frisvad J.C."/>
            <person name="Nielsen K.L."/>
        </authorList>
    </citation>
    <scope>NUCLEOTIDE SEQUENCE</scope>
    <source>
        <strain evidence="7">IBT 19713</strain>
    </source>
</reference>
<evidence type="ECO:0000256" key="2">
    <source>
        <dbReference type="ARBA" id="ARBA00007520"/>
    </source>
</evidence>
<dbReference type="Proteomes" id="UP001150941">
    <property type="component" value="Unassembled WGS sequence"/>
</dbReference>
<dbReference type="PANTHER" id="PTHR23501">
    <property type="entry name" value="MAJOR FACILITATOR SUPERFAMILY"/>
    <property type="match status" value="1"/>
</dbReference>
<keyword evidence="5 6" id="KW-0472">Membrane</keyword>
<protein>
    <submittedName>
        <fullName evidence="7">Uncharacterized protein</fullName>
    </submittedName>
</protein>